<dbReference type="EMBL" id="NPIC01000017">
    <property type="protein sequence ID" value="RDL29909.1"/>
    <property type="molecule type" value="Genomic_DNA"/>
</dbReference>
<evidence type="ECO:0000256" key="4">
    <source>
        <dbReference type="ARBA" id="ARBA00023002"/>
    </source>
</evidence>
<dbReference type="OrthoDB" id="6692864at2759"/>
<dbReference type="InterPro" id="IPR036396">
    <property type="entry name" value="Cyt_P450_sf"/>
</dbReference>
<sequence>MGDVPLFNAIKVTIVWSTSFFSALIASLPPHPILYPEFNCRSKSSFVYRIGPNELSILDPDAIPAIHSSGSKCIKSAWYDVIAGPNPSLQTTRDRATHNRRRKLWEQAFSIKGFATVFDLALLADVSIALREYEYRISELVNELVAQLESLKSQPVNASLWFNFYSFDVMGDLAFGQSFDMMKNQEQHFALKLLQAGMAPLGILTPIPWILVILRKIPGAVNGLKMFTKYIENQAEIRQKNVPTRPDITSWLLKEEKGSKKATERQRRWLYGDTGLMIVAGSDTASAVITHVFYHLAKDPKLVTKLREELKTSLPNDSKFLCAIINETLRLHPPVPSGVLRQTPSAGLMIKNTFIPSGVTISTPTWSLSRLESAFPKANEFLPERWTSAPELLKNKAAFIPFSSVVSRIILHFDVSFGVGETGERLLKDTKDVFTLEVAPLYLNFVKRREVVT</sequence>
<comment type="cofactor">
    <cofactor evidence="1">
        <name>heme</name>
        <dbReference type="ChEBI" id="CHEBI:30413"/>
    </cofactor>
</comment>
<dbReference type="GeneID" id="43603385"/>
<dbReference type="SUPFAM" id="SSF48264">
    <property type="entry name" value="Cytochrome P450"/>
    <property type="match status" value="1"/>
</dbReference>
<keyword evidence="6" id="KW-0503">Monooxygenase</keyword>
<accession>A0A370T8U9</accession>
<dbReference type="PRINTS" id="PR00463">
    <property type="entry name" value="EP450I"/>
</dbReference>
<dbReference type="Gene3D" id="1.10.630.10">
    <property type="entry name" value="Cytochrome P450"/>
    <property type="match status" value="1"/>
</dbReference>
<dbReference type="InterPro" id="IPR001128">
    <property type="entry name" value="Cyt_P450"/>
</dbReference>
<keyword evidence="8" id="KW-1185">Reference proteome</keyword>
<organism evidence="7 8">
    <name type="scientific">Venustampulla echinocandica</name>
    <dbReference type="NCBI Taxonomy" id="2656787"/>
    <lineage>
        <taxon>Eukaryota</taxon>
        <taxon>Fungi</taxon>
        <taxon>Dikarya</taxon>
        <taxon>Ascomycota</taxon>
        <taxon>Pezizomycotina</taxon>
        <taxon>Leotiomycetes</taxon>
        <taxon>Helotiales</taxon>
        <taxon>Pleuroascaceae</taxon>
        <taxon>Venustampulla</taxon>
    </lineage>
</organism>
<dbReference type="Pfam" id="PF00067">
    <property type="entry name" value="p450"/>
    <property type="match status" value="1"/>
</dbReference>
<evidence type="ECO:0000256" key="2">
    <source>
        <dbReference type="ARBA" id="ARBA00010617"/>
    </source>
</evidence>
<comment type="caution">
    <text evidence="7">The sequence shown here is derived from an EMBL/GenBank/DDBJ whole genome shotgun (WGS) entry which is preliminary data.</text>
</comment>
<evidence type="ECO:0000313" key="8">
    <source>
        <dbReference type="Proteomes" id="UP000254866"/>
    </source>
</evidence>
<comment type="similarity">
    <text evidence="2">Belongs to the cytochrome P450 family.</text>
</comment>
<protein>
    <recommendedName>
        <fullName evidence="9">Cytochrome P450</fullName>
    </recommendedName>
</protein>
<dbReference type="STRING" id="2656787.A0A370T8U9"/>
<dbReference type="GO" id="GO:0005506">
    <property type="term" value="F:iron ion binding"/>
    <property type="evidence" value="ECO:0007669"/>
    <property type="project" value="InterPro"/>
</dbReference>
<dbReference type="InterPro" id="IPR050121">
    <property type="entry name" value="Cytochrome_P450_monoxygenase"/>
</dbReference>
<dbReference type="InterPro" id="IPR002401">
    <property type="entry name" value="Cyt_P450_E_grp-I"/>
</dbReference>
<dbReference type="CDD" id="cd11061">
    <property type="entry name" value="CYP67-like"/>
    <property type="match status" value="1"/>
</dbReference>
<dbReference type="GO" id="GO:0020037">
    <property type="term" value="F:heme binding"/>
    <property type="evidence" value="ECO:0007669"/>
    <property type="project" value="InterPro"/>
</dbReference>
<evidence type="ECO:0000256" key="1">
    <source>
        <dbReference type="ARBA" id="ARBA00001971"/>
    </source>
</evidence>
<name>A0A370T8U9_9HELO</name>
<keyword evidence="5" id="KW-0408">Iron</keyword>
<evidence type="ECO:0000256" key="3">
    <source>
        <dbReference type="ARBA" id="ARBA00022723"/>
    </source>
</evidence>
<dbReference type="PANTHER" id="PTHR24305:SF187">
    <property type="entry name" value="P450, PUTATIVE (EUROFUNG)-RELATED"/>
    <property type="match status" value="1"/>
</dbReference>
<evidence type="ECO:0000256" key="6">
    <source>
        <dbReference type="ARBA" id="ARBA00023033"/>
    </source>
</evidence>
<evidence type="ECO:0008006" key="9">
    <source>
        <dbReference type="Google" id="ProtNLM"/>
    </source>
</evidence>
<dbReference type="PANTHER" id="PTHR24305">
    <property type="entry name" value="CYTOCHROME P450"/>
    <property type="match status" value="1"/>
</dbReference>
<dbReference type="Proteomes" id="UP000254866">
    <property type="component" value="Unassembled WGS sequence"/>
</dbReference>
<keyword evidence="4" id="KW-0560">Oxidoreductase</keyword>
<reference evidence="7 8" key="1">
    <citation type="journal article" date="2018" name="IMA Fungus">
        <title>IMA Genome-F 9: Draft genome sequence of Annulohypoxylon stygium, Aspergillus mulundensis, Berkeleyomyces basicola (syn. Thielaviopsis basicola), Ceratocystis smalleyi, two Cercospora beticola strains, Coleophoma cylindrospora, Fusarium fracticaudum, Phialophora cf. hyalina, and Morchella septimelata.</title>
        <authorList>
            <person name="Wingfield B.D."/>
            <person name="Bills G.F."/>
            <person name="Dong Y."/>
            <person name="Huang W."/>
            <person name="Nel W.J."/>
            <person name="Swalarsk-Parry B.S."/>
            <person name="Vaghefi N."/>
            <person name="Wilken P.M."/>
            <person name="An Z."/>
            <person name="de Beer Z.W."/>
            <person name="De Vos L."/>
            <person name="Chen L."/>
            <person name="Duong T.A."/>
            <person name="Gao Y."/>
            <person name="Hammerbacher A."/>
            <person name="Kikkert J.R."/>
            <person name="Li Y."/>
            <person name="Li H."/>
            <person name="Li K."/>
            <person name="Li Q."/>
            <person name="Liu X."/>
            <person name="Ma X."/>
            <person name="Naidoo K."/>
            <person name="Pethybridge S.J."/>
            <person name="Sun J."/>
            <person name="Steenkamp E.T."/>
            <person name="van der Nest M.A."/>
            <person name="van Wyk S."/>
            <person name="Wingfield M.J."/>
            <person name="Xiong C."/>
            <person name="Yue Q."/>
            <person name="Zhang X."/>
        </authorList>
    </citation>
    <scope>NUCLEOTIDE SEQUENCE [LARGE SCALE GENOMIC DNA]</scope>
    <source>
        <strain evidence="7 8">BP 5553</strain>
    </source>
</reference>
<gene>
    <name evidence="7" type="ORF">BP5553_10536</name>
</gene>
<dbReference type="GO" id="GO:0004497">
    <property type="term" value="F:monooxygenase activity"/>
    <property type="evidence" value="ECO:0007669"/>
    <property type="project" value="UniProtKB-KW"/>
</dbReference>
<dbReference type="RefSeq" id="XP_031864599.1">
    <property type="nucleotide sequence ID" value="XM_032019159.1"/>
</dbReference>
<dbReference type="GO" id="GO:0016705">
    <property type="term" value="F:oxidoreductase activity, acting on paired donors, with incorporation or reduction of molecular oxygen"/>
    <property type="evidence" value="ECO:0007669"/>
    <property type="project" value="InterPro"/>
</dbReference>
<dbReference type="AlphaFoldDB" id="A0A370T8U9"/>
<evidence type="ECO:0000256" key="5">
    <source>
        <dbReference type="ARBA" id="ARBA00023004"/>
    </source>
</evidence>
<proteinExistence type="inferred from homology"/>
<keyword evidence="3" id="KW-0479">Metal-binding</keyword>
<evidence type="ECO:0000313" key="7">
    <source>
        <dbReference type="EMBL" id="RDL29909.1"/>
    </source>
</evidence>